<protein>
    <submittedName>
        <fullName evidence="13">NAD+ transporter</fullName>
    </submittedName>
</protein>
<feature type="compositionally biased region" description="Low complexity" evidence="11">
    <location>
        <begin position="14"/>
        <end position="36"/>
    </location>
</feature>
<feature type="transmembrane region" description="Helical" evidence="12">
    <location>
        <begin position="261"/>
        <end position="286"/>
    </location>
</feature>
<evidence type="ECO:0000256" key="3">
    <source>
        <dbReference type="ARBA" id="ARBA00022692"/>
    </source>
</evidence>
<keyword evidence="7" id="KW-0496">Mitochondrion</keyword>
<keyword evidence="8 9" id="KW-0472">Membrane</keyword>
<dbReference type="PANTHER" id="PTHR45829:SF1">
    <property type="entry name" value="CARRIER PROTEIN, PUTATIVE (AFU_ORTHOLOGUE AFUA_4G06780)-RELATED"/>
    <property type="match status" value="1"/>
</dbReference>
<feature type="compositionally biased region" description="Low complexity" evidence="11">
    <location>
        <begin position="464"/>
        <end position="477"/>
    </location>
</feature>
<gene>
    <name evidence="13" type="ORF">AAP_06019</name>
</gene>
<feature type="transmembrane region" description="Helical" evidence="12">
    <location>
        <begin position="222"/>
        <end position="241"/>
    </location>
</feature>
<keyword evidence="2 10" id="KW-0813">Transport</keyword>
<dbReference type="InterPro" id="IPR018108">
    <property type="entry name" value="MCP_transmembrane"/>
</dbReference>
<proteinExistence type="inferred from homology"/>
<comment type="subcellular location">
    <subcellularLocation>
        <location evidence="1">Mitochondrion inner membrane</location>
        <topology evidence="1">Multi-pass membrane protein</topology>
    </subcellularLocation>
</comment>
<feature type="compositionally biased region" description="Low complexity" evidence="11">
    <location>
        <begin position="44"/>
        <end position="56"/>
    </location>
</feature>
<dbReference type="InterPro" id="IPR023395">
    <property type="entry name" value="MCP_dom_sf"/>
</dbReference>
<dbReference type="OrthoDB" id="10266426at2759"/>
<dbReference type="Gene3D" id="1.50.40.10">
    <property type="entry name" value="Mitochondrial carrier domain"/>
    <property type="match status" value="2"/>
</dbReference>
<evidence type="ECO:0000256" key="7">
    <source>
        <dbReference type="ARBA" id="ARBA00023128"/>
    </source>
</evidence>
<feature type="repeat" description="Solcar" evidence="9">
    <location>
        <begin position="260"/>
        <end position="366"/>
    </location>
</feature>
<evidence type="ECO:0000256" key="5">
    <source>
        <dbReference type="ARBA" id="ARBA00022792"/>
    </source>
</evidence>
<dbReference type="AlphaFoldDB" id="A0A167V3B3"/>
<dbReference type="SUPFAM" id="SSF103506">
    <property type="entry name" value="Mitochondrial carrier"/>
    <property type="match status" value="1"/>
</dbReference>
<keyword evidence="3 9" id="KW-0812">Transmembrane</keyword>
<feature type="compositionally biased region" description="Basic residues" evidence="11">
    <location>
        <begin position="451"/>
        <end position="463"/>
    </location>
</feature>
<feature type="region of interest" description="Disordered" evidence="11">
    <location>
        <begin position="1"/>
        <end position="89"/>
    </location>
</feature>
<comment type="caution">
    <text evidence="13">The sequence shown here is derived from an EMBL/GenBank/DDBJ whole genome shotgun (WGS) entry which is preliminary data.</text>
</comment>
<accession>A0A167V3B3</accession>
<keyword evidence="5" id="KW-0999">Mitochondrion inner membrane</keyword>
<dbReference type="GO" id="GO:0005743">
    <property type="term" value="C:mitochondrial inner membrane"/>
    <property type="evidence" value="ECO:0007669"/>
    <property type="project" value="UniProtKB-SubCell"/>
</dbReference>
<dbReference type="VEuPathDB" id="FungiDB:AAP_06019"/>
<dbReference type="PANTHER" id="PTHR45829">
    <property type="entry name" value="MITOCHONDRIAL CARRIER PROTEIN RIM2"/>
    <property type="match status" value="1"/>
</dbReference>
<evidence type="ECO:0000256" key="4">
    <source>
        <dbReference type="ARBA" id="ARBA00022737"/>
    </source>
</evidence>
<dbReference type="GO" id="GO:0015218">
    <property type="term" value="F:pyrimidine nucleotide transmembrane transporter activity"/>
    <property type="evidence" value="ECO:0007669"/>
    <property type="project" value="InterPro"/>
</dbReference>
<dbReference type="PROSITE" id="PS50920">
    <property type="entry name" value="SOLCAR"/>
    <property type="match status" value="3"/>
</dbReference>
<keyword evidence="6 12" id="KW-1133">Transmembrane helix</keyword>
<keyword evidence="14" id="KW-1185">Reference proteome</keyword>
<feature type="repeat" description="Solcar" evidence="9">
    <location>
        <begin position="111"/>
        <end position="251"/>
    </location>
</feature>
<evidence type="ECO:0000256" key="1">
    <source>
        <dbReference type="ARBA" id="ARBA00004448"/>
    </source>
</evidence>
<feature type="region of interest" description="Disordered" evidence="11">
    <location>
        <begin position="422"/>
        <end position="486"/>
    </location>
</feature>
<evidence type="ECO:0000256" key="10">
    <source>
        <dbReference type="RuleBase" id="RU000488"/>
    </source>
</evidence>
<keyword evidence="4" id="KW-0677">Repeat</keyword>
<evidence type="ECO:0000256" key="11">
    <source>
        <dbReference type="SAM" id="MobiDB-lite"/>
    </source>
</evidence>
<dbReference type="GO" id="GO:1990519">
    <property type="term" value="P:pyrimidine nucleotide import into mitochondrion"/>
    <property type="evidence" value="ECO:0007669"/>
    <property type="project" value="TreeGrafter"/>
</dbReference>
<evidence type="ECO:0000256" key="8">
    <source>
        <dbReference type="ARBA" id="ARBA00023136"/>
    </source>
</evidence>
<evidence type="ECO:0000256" key="12">
    <source>
        <dbReference type="SAM" id="Phobius"/>
    </source>
</evidence>
<sequence length="553" mass="59784">MPGTATGTVRDEPSQSSSSSSSQSHNDTDSPSSSSPPSSPFTPPSQSLHTSLSTTTARRKISTAAGSPDSGSEHGASNSGAGPGTGVGAGNPNSIPTALLYQIQIASIDIPQAYITPFCGAAAGAASGIVTCPLDVIKTKLQAQGGFENNNKHGGGGGEKSSRHHHRYRYDGRYATERGMGGGGRESGGGGRLVEWFRKCRADRGGMIGTGQMILKDEGVRGFYRGLAPMLLGYLPTWAVYMTVYDLSRHFLENDGGSISWWLSRMGASVTAGACSTIVTNPIWVIKTRLMSQSLRTSTSTSTSDGTFSTRSYSGPSWGYKGTVDAFIKIYRSEGIRTFYSGLTPALLGLSHVAIQFPLYEFFKMQFTGYEIGEAPPDQNGVVSNTHWVGISAATFLSKVCASTITYPHEVLRTRMQTQQRYMPPGRFGEHGISLSDPRYDTHRESSPGQRQRHHQQQQKKSRGQTTTTTTTAASSSDGMPNRPRYHGVLQSCKTILREEGWRAFYSGIGTNLFRAIPSAMTTMLTYEYLKGVIGWMQREGEGRLLEMEKMDA</sequence>
<name>A0A167V3B3_9EURO</name>
<dbReference type="Pfam" id="PF00153">
    <property type="entry name" value="Mito_carr"/>
    <property type="match status" value="4"/>
</dbReference>
<dbReference type="InterPro" id="IPR049562">
    <property type="entry name" value="SLC25A33/36-like"/>
</dbReference>
<evidence type="ECO:0000256" key="2">
    <source>
        <dbReference type="ARBA" id="ARBA00022448"/>
    </source>
</evidence>
<evidence type="ECO:0000256" key="9">
    <source>
        <dbReference type="PROSITE-ProRule" id="PRU00282"/>
    </source>
</evidence>
<evidence type="ECO:0000313" key="13">
    <source>
        <dbReference type="EMBL" id="KZZ86984.1"/>
    </source>
</evidence>
<evidence type="ECO:0000256" key="6">
    <source>
        <dbReference type="ARBA" id="ARBA00022989"/>
    </source>
</evidence>
<evidence type="ECO:0000313" key="14">
    <source>
        <dbReference type="Proteomes" id="UP000242877"/>
    </source>
</evidence>
<dbReference type="Proteomes" id="UP000242877">
    <property type="component" value="Unassembled WGS sequence"/>
</dbReference>
<dbReference type="EMBL" id="AZGZ01000041">
    <property type="protein sequence ID" value="KZZ86984.1"/>
    <property type="molecule type" value="Genomic_DNA"/>
</dbReference>
<comment type="similarity">
    <text evidence="10">Belongs to the mitochondrial carrier (TC 2.A.29) family.</text>
</comment>
<feature type="repeat" description="Solcar" evidence="9">
    <location>
        <begin position="386"/>
        <end position="533"/>
    </location>
</feature>
<organism evidence="13 14">
    <name type="scientific">Ascosphaera apis ARSEF 7405</name>
    <dbReference type="NCBI Taxonomy" id="392613"/>
    <lineage>
        <taxon>Eukaryota</taxon>
        <taxon>Fungi</taxon>
        <taxon>Dikarya</taxon>
        <taxon>Ascomycota</taxon>
        <taxon>Pezizomycotina</taxon>
        <taxon>Eurotiomycetes</taxon>
        <taxon>Eurotiomycetidae</taxon>
        <taxon>Onygenales</taxon>
        <taxon>Ascosphaeraceae</taxon>
        <taxon>Ascosphaera</taxon>
    </lineage>
</organism>
<reference evidence="13 14" key="1">
    <citation type="journal article" date="2016" name="Genome Biol. Evol.">
        <title>Divergent and convergent evolution of fungal pathogenicity.</title>
        <authorList>
            <person name="Shang Y."/>
            <person name="Xiao G."/>
            <person name="Zheng P."/>
            <person name="Cen K."/>
            <person name="Zhan S."/>
            <person name="Wang C."/>
        </authorList>
    </citation>
    <scope>NUCLEOTIDE SEQUENCE [LARGE SCALE GENOMIC DNA]</scope>
    <source>
        <strain evidence="13 14">ARSEF 7405</strain>
    </source>
</reference>